<dbReference type="Proteomes" id="UP000284051">
    <property type="component" value="Unassembled WGS sequence"/>
</dbReference>
<organism evidence="1 2">
    <name type="scientific">Roseburia intestinalis</name>
    <dbReference type="NCBI Taxonomy" id="166486"/>
    <lineage>
        <taxon>Bacteria</taxon>
        <taxon>Bacillati</taxon>
        <taxon>Bacillota</taxon>
        <taxon>Clostridia</taxon>
        <taxon>Lachnospirales</taxon>
        <taxon>Lachnospiraceae</taxon>
        <taxon>Roseburia</taxon>
    </lineage>
</organism>
<evidence type="ECO:0000313" key="2">
    <source>
        <dbReference type="Proteomes" id="UP000284051"/>
    </source>
</evidence>
<evidence type="ECO:0000313" key="1">
    <source>
        <dbReference type="EMBL" id="RHG29206.1"/>
    </source>
</evidence>
<dbReference type="EMBL" id="QRID01000005">
    <property type="protein sequence ID" value="RHG29206.1"/>
    <property type="molecule type" value="Genomic_DNA"/>
</dbReference>
<sequence>MSIVFVSIFNSCCTSFRSARPKNQRFSGLTGFRPINEANNKKVPASSHFLSFGCTPVRSARPKNQRFSGLTGFRPINEANNKKVPASSHFLLFTSLALLNAYAHYTIPF</sequence>
<reference evidence="1 2" key="1">
    <citation type="submission" date="2018-08" db="EMBL/GenBank/DDBJ databases">
        <title>A genome reference for cultivated species of the human gut microbiota.</title>
        <authorList>
            <person name="Zou Y."/>
            <person name="Xue W."/>
            <person name="Luo G."/>
        </authorList>
    </citation>
    <scope>NUCLEOTIDE SEQUENCE [LARGE SCALE GENOMIC DNA]</scope>
    <source>
        <strain evidence="1 2">AM22-21LB</strain>
    </source>
</reference>
<comment type="caution">
    <text evidence="1">The sequence shown here is derived from an EMBL/GenBank/DDBJ whole genome shotgun (WGS) entry which is preliminary data.</text>
</comment>
<dbReference type="AlphaFoldDB" id="A0A3R6DKT4"/>
<gene>
    <name evidence="1" type="ORF">DW264_06290</name>
</gene>
<protein>
    <submittedName>
        <fullName evidence="1">Uncharacterized protein</fullName>
    </submittedName>
</protein>
<accession>A0A3R6DKT4</accession>
<proteinExistence type="predicted"/>
<name>A0A3R6DKT4_9FIRM</name>